<dbReference type="SMART" id="SM00472">
    <property type="entry name" value="MIR"/>
    <property type="match status" value="2"/>
</dbReference>
<evidence type="ECO:0000256" key="5">
    <source>
        <dbReference type="ARBA" id="ARBA00022737"/>
    </source>
</evidence>
<keyword evidence="5" id="KW-0677">Repeat</keyword>
<accession>A0AAU9K6E6</accession>
<dbReference type="InterPro" id="IPR036300">
    <property type="entry name" value="MIR_dom_sf"/>
</dbReference>
<keyword evidence="16" id="KW-1185">Reference proteome</keyword>
<dbReference type="InterPro" id="IPR013662">
    <property type="entry name" value="RIH_assoc-dom"/>
</dbReference>
<evidence type="ECO:0000256" key="11">
    <source>
        <dbReference type="ARBA" id="ARBA00023286"/>
    </source>
</evidence>
<dbReference type="Pfam" id="PF08709">
    <property type="entry name" value="Ins145_P3_rec"/>
    <property type="match status" value="1"/>
</dbReference>
<evidence type="ECO:0000256" key="10">
    <source>
        <dbReference type="ARBA" id="ARBA00023170"/>
    </source>
</evidence>
<keyword evidence="8" id="KW-0406">Ion transport</keyword>
<evidence type="ECO:0000256" key="1">
    <source>
        <dbReference type="ARBA" id="ARBA00004477"/>
    </source>
</evidence>
<keyword evidence="10" id="KW-0675">Receptor</keyword>
<sequence>MESPDNSKPIKYGSLITIKIPKSSLLYSHGFIDNDLYLREQSQSDFIGHIFRIIPFSMYGAQNEVLNSLPEISKYPFSEKISRLEDFLDAEVESNLNNYAALKGTPIKFGSLIQLEHYKSQKFLTLKSNENADIEKENFKISLEDYSSEFSIFKIQPCFKFQEEGIGYIKENDKIYLEIAISELNRCAFLHATHSSLASIIDQINGEAGKSFEVNASFEQKSQWIFQEFAYTKNEEIDYMKLGDCVWIKPSEEKVRLGAFGKESKVYFNDNCNDTNGLWIIENENCATGGVLNSNMNIRIKHLSTGCYLSIGKSRNSKDKLILEKELKKKTVWKLVKIKDEQNIINDDYCRILNVKKNVYINSKKRTKSGLDYTPSLTDENDEFTCFRIFNADSERVKETQFLLNAYPIISYYPQFLLQNESSEYQNFDLYTHLLLICLKNLTKFCRNSLYFMVGVDQRIGQTQFKRQKLLKEHNFIDSLCEILKFSITTDKEKKMIKQLKKEKSLKTDNFYIKRARKVIDWETFKIKTIFRVVKKIYKLLSAICKANSEIQTYLFQFLNVFANHIGLDSWVKNCLLEILSNNEELLLKIHEAKIEENSENIIEFHVNLLKNTKKEFKHHIIDFLKFICVYNGNSVHVNQEVLYEYLFINKENYRRLMIPVFINAANDLCIEIDSSGSIVSLEECFEDFEKYEKKLIYFRHIIKLLANMSSGRNFLCIEKLKDLFPPDALFKAIWNSNISNDLKASLSKLMLALYIDTPPREDIIKPELIKVLAFDENFQENDIFDNKHLRINSCSSEQSTSRSSKKVANAFMIEEEEEIAISNDEEIIIYNFMKKILEYLSCTDIGAADKFTYEILKIGEKLIKFEMFGTGYTCYDNGVYLYSPLSKEFTIENMDIVKFAKSIIPLFLKNQNINILNRKYSINPGRKINKIYKFQESTQYENSSICALNIKNLLVSFPSNFSKINHSSSARSKILMSSILNKYLDTRQEFLLNNILHWFQNLKEQTLWKIDEITSLLPPVLMIGEKMSRYLSKEIIQEIYSHNFKTWCPVIVPDLNFLYHKPILSALLKGFVYSTDYSLQSVFLSFILRCFSQRTELLKSVKHLYALSSKTDVELISWLKSHISIFKKFCDQSELWLNTWTGDHLNHQNTIDRVIELLGDFELIFYEGVCIDNGKPSYMGLSNISPIRQEMLSYLCLHDHIIKLIKDGMHTLETLYMQENSQYDKIKKQTKELFSRCHRILKRLVYENPKNQKIMHSHVHIFMQYLKINVEQIPLICEIYKNNLNLIKTLSLDILKSFVNLIYLEGRQPAFLDFFDIILSVQGNYKILNRAENSRIYIPEIQRLVLNVFEDKTIDRFLLFMNNEGEFIFTEKPQEKKIGKYKDIPYEYHAKLISLLSKCGVGVNGMYMNEAKCQKIISLENVFKILKQIEESPFSQLEKLKIPMIEFLYNNYLDCEKKSEEMKNNCYFVSYIAMQNEIMQEKYLFDTKYLIFLKIFIDCVDKYCELYINSRNSTPDNSDIAEIEKFAYTLSQCSNKFCRIRIPNDFYEKICNFCKKFDYEFPEISYDDDAEDYLQNTCNIALQTNISFEEKASITPIGEYWEKVRNFLVYDSEIKDLIDIEQRALKIAIINSRDMLSSKLSLSIILRALVEFINQSTFHRTDMKLITKSIELLNLLLEEFVLNKSDEDNIVNTRNELWKMKIGKLSISMMCIPDLDCQTFLTSVELSLLLLQTNANLIQQEISEFLLQSDVSMLFYNRIHKIINKSIEEHSSLENEKETASPVYKKRYDPIRIILKLLRELCRRDLGFKEYIKHQKNAQKSYDIVDDIISLLETLVKNMNKGSLNAICECLDTISSFVSGCKANQDTIINGRLLEIIARLMELNESRDKFENYHAPNEKQINGNLMDSWMISKIKYKSMQTIINLIEGRKDDHFISKIVRILNFEVVEENLVNVYSNFVDYYPNADYNPEIFNHLYTYDHKSLSNPQDTNPKYYTCIIETGFYIYQLLKYYEEVILMKTIKYNTKATTKSYFKEKYAISSIWKLPLIPYFMMMQKQKPKVTVEIDREKLMENAYAFFQKHTCNVEVLLENNNLIKIYFIMPPEYQGLSKEIKKIFQRDVDRTSNHTKLQFLINKTDEIIAKIKHEQALKQLFSKYYLFSLLFYNVLLWEDIVFHLNLIENFGIIYSFSYYDTDPIDEPSLFYEANGNSWGLDIDQTWVFLKTIGILEALSSFIVLCHYLAKESPLIFKQIAKDYSWTSSRQNNLSKFFLSCQLIAISSWKILTYPIILYYIIFLAFAILGASIHPFFFSINLLMNMVYRYPTMQLICMSIRIPFKAMVSAWILMFLIVYIFGVVGYSLIHNDFTDYCPSILVCSIYIFDQGWKQNGGIGVSLKNYAPGELDYIRLLYDNLYNVIIVVTMLNVVQGIVMDVFAQIREKNNNDITDMKTKCFMCGLERDYIERVTNEPFKHHICFEHCEWNYILYIAHILNKNKEEYTSAEKYIKELYELKDIRWYPWNQSLSIN</sequence>
<dbReference type="PROSITE" id="PS50919">
    <property type="entry name" value="MIR"/>
    <property type="match status" value="2"/>
</dbReference>
<dbReference type="GO" id="GO:0070679">
    <property type="term" value="F:inositol 1,4,5 trisphosphate binding"/>
    <property type="evidence" value="ECO:0007669"/>
    <property type="project" value="InterPro"/>
</dbReference>
<dbReference type="SUPFAM" id="SSF82109">
    <property type="entry name" value="MIR domain"/>
    <property type="match status" value="1"/>
</dbReference>
<keyword evidence="7 13" id="KW-1133">Transmembrane helix</keyword>
<dbReference type="PANTHER" id="PTHR13715:SF99">
    <property type="entry name" value="INOSITOL 1,4,5-TRISPHOSPHATE RECEPTOR-LIKE PROTEIN A"/>
    <property type="match status" value="1"/>
</dbReference>
<evidence type="ECO:0000256" key="12">
    <source>
        <dbReference type="ARBA" id="ARBA00023303"/>
    </source>
</evidence>
<dbReference type="GO" id="GO:0005220">
    <property type="term" value="F:inositol 1,4,5-trisphosphate-gated calcium channel activity"/>
    <property type="evidence" value="ECO:0007669"/>
    <property type="project" value="InterPro"/>
</dbReference>
<dbReference type="InterPro" id="IPR016093">
    <property type="entry name" value="MIR_motif"/>
</dbReference>
<keyword evidence="12" id="KW-0407">Ion channel</keyword>
<dbReference type="InterPro" id="IPR035910">
    <property type="entry name" value="RyR/IP3R_RIH_dom_sf"/>
</dbReference>
<dbReference type="InterPro" id="IPR014821">
    <property type="entry name" value="Ins145_P3_rcpt"/>
</dbReference>
<evidence type="ECO:0000256" key="13">
    <source>
        <dbReference type="SAM" id="Phobius"/>
    </source>
</evidence>
<keyword evidence="6" id="KW-0256">Endoplasmic reticulum</keyword>
<dbReference type="Gene3D" id="1.25.10.30">
    <property type="entry name" value="IP3 receptor type 1 binding core, RIH domain"/>
    <property type="match status" value="1"/>
</dbReference>
<evidence type="ECO:0000256" key="9">
    <source>
        <dbReference type="ARBA" id="ARBA00023136"/>
    </source>
</evidence>
<name>A0AAU9K6E6_9CILI</name>
<dbReference type="PANTHER" id="PTHR13715">
    <property type="entry name" value="RYANODINE RECEPTOR AND IP3 RECEPTOR"/>
    <property type="match status" value="1"/>
</dbReference>
<dbReference type="PRINTS" id="PR00779">
    <property type="entry name" value="INSP3RECEPTR"/>
</dbReference>
<dbReference type="Pfam" id="PF08454">
    <property type="entry name" value="RIH_assoc"/>
    <property type="match status" value="1"/>
</dbReference>
<comment type="caution">
    <text evidence="15">The sequence shown here is derived from an EMBL/GenBank/DDBJ whole genome shotgun (WGS) entry which is preliminary data.</text>
</comment>
<evidence type="ECO:0000256" key="4">
    <source>
        <dbReference type="ARBA" id="ARBA00022692"/>
    </source>
</evidence>
<feature type="transmembrane region" description="Helical" evidence="13">
    <location>
        <begin position="2289"/>
        <end position="2314"/>
    </location>
</feature>
<proteinExistence type="inferred from homology"/>
<dbReference type="InterPro" id="IPR015925">
    <property type="entry name" value="Ryanodine_IP3_receptor"/>
</dbReference>
<dbReference type="Proteomes" id="UP001162131">
    <property type="component" value="Unassembled WGS sequence"/>
</dbReference>
<protein>
    <recommendedName>
        <fullName evidence="14">MIR domain-containing protein</fullName>
    </recommendedName>
</protein>
<evidence type="ECO:0000313" key="16">
    <source>
        <dbReference type="Proteomes" id="UP001162131"/>
    </source>
</evidence>
<dbReference type="Pfam" id="PF02815">
    <property type="entry name" value="MIR"/>
    <property type="match status" value="1"/>
</dbReference>
<comment type="subcellular location">
    <subcellularLocation>
        <location evidence="1">Endoplasmic reticulum membrane</location>
        <topology evidence="1">Multi-pass membrane protein</topology>
    </subcellularLocation>
</comment>
<feature type="domain" description="MIR" evidence="14">
    <location>
        <begin position="289"/>
        <end position="338"/>
    </location>
</feature>
<dbReference type="InterPro" id="IPR000699">
    <property type="entry name" value="RIH_dom"/>
</dbReference>
<gene>
    <name evidence="15" type="ORF">BSTOLATCC_MIC49161</name>
</gene>
<evidence type="ECO:0000256" key="7">
    <source>
        <dbReference type="ARBA" id="ARBA00022989"/>
    </source>
</evidence>
<evidence type="ECO:0000256" key="8">
    <source>
        <dbReference type="ARBA" id="ARBA00023065"/>
    </source>
</evidence>
<comment type="similarity">
    <text evidence="2">Belongs to the InsP3 receptor family.</text>
</comment>
<evidence type="ECO:0000256" key="2">
    <source>
        <dbReference type="ARBA" id="ARBA00009453"/>
    </source>
</evidence>
<reference evidence="15" key="1">
    <citation type="submission" date="2021-09" db="EMBL/GenBank/DDBJ databases">
        <authorList>
            <consortium name="AG Swart"/>
            <person name="Singh M."/>
            <person name="Singh A."/>
            <person name="Seah K."/>
            <person name="Emmerich C."/>
        </authorList>
    </citation>
    <scope>NUCLEOTIDE SEQUENCE</scope>
    <source>
        <strain evidence="15">ATCC30299</strain>
    </source>
</reference>
<dbReference type="InterPro" id="IPR000493">
    <property type="entry name" value="InsP3_rcpt"/>
</dbReference>
<feature type="transmembrane region" description="Helical" evidence="13">
    <location>
        <begin position="2335"/>
        <end position="2360"/>
    </location>
</feature>
<dbReference type="Gene3D" id="1.10.287.70">
    <property type="match status" value="1"/>
</dbReference>
<dbReference type="GO" id="GO:0005789">
    <property type="term" value="C:endoplasmic reticulum membrane"/>
    <property type="evidence" value="ECO:0007669"/>
    <property type="project" value="UniProtKB-SubCell"/>
</dbReference>
<keyword evidence="3" id="KW-0813">Transport</keyword>
<dbReference type="Pfam" id="PF01365">
    <property type="entry name" value="RYDR_ITPR"/>
    <property type="match status" value="2"/>
</dbReference>
<dbReference type="EMBL" id="CAJZBQ010000048">
    <property type="protein sequence ID" value="CAG9329528.1"/>
    <property type="molecule type" value="Genomic_DNA"/>
</dbReference>
<keyword evidence="4 13" id="KW-0812">Transmembrane</keyword>
<evidence type="ECO:0000256" key="3">
    <source>
        <dbReference type="ARBA" id="ARBA00022448"/>
    </source>
</evidence>
<feature type="transmembrane region" description="Helical" evidence="13">
    <location>
        <begin position="2411"/>
        <end position="2433"/>
    </location>
</feature>
<organism evidence="15 16">
    <name type="scientific">Blepharisma stoltei</name>
    <dbReference type="NCBI Taxonomy" id="1481888"/>
    <lineage>
        <taxon>Eukaryota</taxon>
        <taxon>Sar</taxon>
        <taxon>Alveolata</taxon>
        <taxon>Ciliophora</taxon>
        <taxon>Postciliodesmatophora</taxon>
        <taxon>Heterotrichea</taxon>
        <taxon>Heterotrichida</taxon>
        <taxon>Blepharismidae</taxon>
        <taxon>Blepharisma</taxon>
    </lineage>
</organism>
<keyword evidence="9 13" id="KW-0472">Membrane</keyword>
<feature type="domain" description="MIR" evidence="14">
    <location>
        <begin position="104"/>
        <end position="158"/>
    </location>
</feature>
<evidence type="ECO:0000259" key="14">
    <source>
        <dbReference type="PROSITE" id="PS50919"/>
    </source>
</evidence>
<dbReference type="Gene3D" id="2.80.10.50">
    <property type="match status" value="2"/>
</dbReference>
<dbReference type="SUPFAM" id="SSF100909">
    <property type="entry name" value="IP3 receptor type 1 binding core, domain 2"/>
    <property type="match status" value="2"/>
</dbReference>
<evidence type="ECO:0000256" key="6">
    <source>
        <dbReference type="ARBA" id="ARBA00022824"/>
    </source>
</evidence>
<evidence type="ECO:0000313" key="15">
    <source>
        <dbReference type="EMBL" id="CAG9329528.1"/>
    </source>
</evidence>
<keyword evidence="11" id="KW-1071">Ligand-gated ion channel</keyword>